<comment type="caution">
    <text evidence="1">The sequence shown here is derived from an EMBL/GenBank/DDBJ whole genome shotgun (WGS) entry which is preliminary data.</text>
</comment>
<proteinExistence type="predicted"/>
<organism evidence="1 2">
    <name type="scientific">Arachis hypogaea</name>
    <name type="common">Peanut</name>
    <dbReference type="NCBI Taxonomy" id="3818"/>
    <lineage>
        <taxon>Eukaryota</taxon>
        <taxon>Viridiplantae</taxon>
        <taxon>Streptophyta</taxon>
        <taxon>Embryophyta</taxon>
        <taxon>Tracheophyta</taxon>
        <taxon>Spermatophyta</taxon>
        <taxon>Magnoliopsida</taxon>
        <taxon>eudicotyledons</taxon>
        <taxon>Gunneridae</taxon>
        <taxon>Pentapetalae</taxon>
        <taxon>rosids</taxon>
        <taxon>fabids</taxon>
        <taxon>Fabales</taxon>
        <taxon>Fabaceae</taxon>
        <taxon>Papilionoideae</taxon>
        <taxon>50 kb inversion clade</taxon>
        <taxon>dalbergioids sensu lato</taxon>
        <taxon>Dalbergieae</taxon>
        <taxon>Pterocarpus clade</taxon>
        <taxon>Arachis</taxon>
    </lineage>
</organism>
<dbReference type="EMBL" id="SDMP01000015">
    <property type="protein sequence ID" value="RYR08116.1"/>
    <property type="molecule type" value="Genomic_DNA"/>
</dbReference>
<gene>
    <name evidence="1" type="ORF">Ahy_B05g075667</name>
</gene>
<evidence type="ECO:0000313" key="1">
    <source>
        <dbReference type="EMBL" id="RYR08116.1"/>
    </source>
</evidence>
<sequence>MQRAKNLVVHRFDGRNETSNQWNNNTDAVACLNPPSQDSFVYGIYQNVEPLVTETNVINKYIYSLFWRFQDLDSCFFLFPLLTYRIFFKLLDRGRTYQLLKEARNANSVAVTWSNG</sequence>
<protein>
    <submittedName>
        <fullName evidence="1">Uncharacterized protein</fullName>
    </submittedName>
</protein>
<name>A0A444Z1S3_ARAHY</name>
<reference evidence="1 2" key="1">
    <citation type="submission" date="2019-01" db="EMBL/GenBank/DDBJ databases">
        <title>Sequencing of cultivated peanut Arachis hypogaea provides insights into genome evolution and oil improvement.</title>
        <authorList>
            <person name="Chen X."/>
        </authorList>
    </citation>
    <scope>NUCLEOTIDE SEQUENCE [LARGE SCALE GENOMIC DNA]</scope>
    <source>
        <strain evidence="2">cv. Fuhuasheng</strain>
        <tissue evidence="1">Leaves</tissue>
    </source>
</reference>
<accession>A0A444Z1S3</accession>
<evidence type="ECO:0000313" key="2">
    <source>
        <dbReference type="Proteomes" id="UP000289738"/>
    </source>
</evidence>
<keyword evidence="2" id="KW-1185">Reference proteome</keyword>
<dbReference type="Proteomes" id="UP000289738">
    <property type="component" value="Chromosome B05"/>
</dbReference>
<dbReference type="AlphaFoldDB" id="A0A444Z1S3"/>